<feature type="transmembrane region" description="Helical" evidence="2">
    <location>
        <begin position="69"/>
        <end position="89"/>
    </location>
</feature>
<accession>I0V0V9</accession>
<keyword evidence="4" id="KW-1185">Reference proteome</keyword>
<evidence type="ECO:0000313" key="4">
    <source>
        <dbReference type="Proteomes" id="UP000004691"/>
    </source>
</evidence>
<evidence type="ECO:0000256" key="2">
    <source>
        <dbReference type="SAM" id="Phobius"/>
    </source>
</evidence>
<organism evidence="3 4">
    <name type="scientific">Saccharomonospora xinjiangensis XJ-54</name>
    <dbReference type="NCBI Taxonomy" id="882086"/>
    <lineage>
        <taxon>Bacteria</taxon>
        <taxon>Bacillati</taxon>
        <taxon>Actinomycetota</taxon>
        <taxon>Actinomycetes</taxon>
        <taxon>Pseudonocardiales</taxon>
        <taxon>Pseudonocardiaceae</taxon>
        <taxon>Saccharomonospora</taxon>
    </lineage>
</organism>
<feature type="transmembrane region" description="Helical" evidence="2">
    <location>
        <begin position="39"/>
        <end position="57"/>
    </location>
</feature>
<keyword evidence="2" id="KW-0812">Transmembrane</keyword>
<sequence>MTFPSGTPGGYPGQGPQQTNQPYPGAPSTGRAALPLPQILLLATGGLGVLNLFLAFANVGGDNSFYQAGLGWIPALLLVAGVTAVIGYLPGDAKPGPWPAVLSVGVVLAYLFTVFQVDGLGAGGVLVLIFGLAQLGTAVAAYLLDAGILKPGGAKPQPYGQGFAPQTGGFGQPQQGPVPGHQPQQGQPQHSQFGGAPQSQPGQQPGQPGQHSQPGQPGSSSESSGGMAQPTKFAEPVQPPQQQPTAYAPQHGQFFQQLPGESNPGQQGSTGSSGS</sequence>
<feature type="region of interest" description="Disordered" evidence="1">
    <location>
        <begin position="157"/>
        <end position="275"/>
    </location>
</feature>
<keyword evidence="2" id="KW-0472">Membrane</keyword>
<protein>
    <submittedName>
        <fullName evidence="3">Uncharacterized protein</fullName>
    </submittedName>
</protein>
<feature type="transmembrane region" description="Helical" evidence="2">
    <location>
        <begin position="121"/>
        <end position="144"/>
    </location>
</feature>
<keyword evidence="2" id="KW-1133">Transmembrane helix</keyword>
<dbReference type="Pfam" id="PF17270">
    <property type="entry name" value="DUF5336"/>
    <property type="match status" value="1"/>
</dbReference>
<feature type="compositionally biased region" description="Polar residues" evidence="1">
    <location>
        <begin position="253"/>
        <end position="264"/>
    </location>
</feature>
<dbReference type="STRING" id="882086.SacxiDRAFT_1515"/>
<gene>
    <name evidence="3" type="ORF">SacxiDRAFT_1515</name>
</gene>
<evidence type="ECO:0000313" key="3">
    <source>
        <dbReference type="EMBL" id="EID53762.1"/>
    </source>
</evidence>
<proteinExistence type="predicted"/>
<feature type="region of interest" description="Disordered" evidence="1">
    <location>
        <begin position="1"/>
        <end position="27"/>
    </location>
</feature>
<dbReference type="Proteomes" id="UP000004691">
    <property type="component" value="Unassembled WGS sequence"/>
</dbReference>
<name>I0V0V9_9PSEU</name>
<evidence type="ECO:0000256" key="1">
    <source>
        <dbReference type="SAM" id="MobiDB-lite"/>
    </source>
</evidence>
<feature type="compositionally biased region" description="Low complexity" evidence="1">
    <location>
        <begin position="265"/>
        <end position="275"/>
    </location>
</feature>
<dbReference type="EMBL" id="JH636049">
    <property type="protein sequence ID" value="EID53762.1"/>
    <property type="molecule type" value="Genomic_DNA"/>
</dbReference>
<feature type="compositionally biased region" description="Low complexity" evidence="1">
    <location>
        <begin position="14"/>
        <end position="23"/>
    </location>
</feature>
<dbReference type="AlphaFoldDB" id="I0V0V9"/>
<dbReference type="eggNOG" id="ENOG502ZT2G">
    <property type="taxonomic scope" value="Bacteria"/>
</dbReference>
<dbReference type="InterPro" id="IPR035166">
    <property type="entry name" value="DUF5336"/>
</dbReference>
<reference evidence="3 4" key="1">
    <citation type="submission" date="2012-01" db="EMBL/GenBank/DDBJ databases">
        <title>Improved High-Quality Draft sequence of Saccharomonospora xinjiangensis XJ-54.</title>
        <authorList>
            <consortium name="US DOE Joint Genome Institute"/>
            <person name="Lucas S."/>
            <person name="Han J."/>
            <person name="Lapidus A."/>
            <person name="Cheng J.-F."/>
            <person name="Goodwin L."/>
            <person name="Pitluck S."/>
            <person name="Peters L."/>
            <person name="Mikhailova N."/>
            <person name="Teshima H."/>
            <person name="Detter J.C."/>
            <person name="Han C."/>
            <person name="Tapia R."/>
            <person name="Land M."/>
            <person name="Hauser L."/>
            <person name="Kyrpides N."/>
            <person name="Ivanova N."/>
            <person name="Pagani I."/>
            <person name="Brambilla E.-M."/>
            <person name="Klenk H.-P."/>
            <person name="Woyke T."/>
        </authorList>
    </citation>
    <scope>NUCLEOTIDE SEQUENCE [LARGE SCALE GENOMIC DNA]</scope>
    <source>
        <strain evidence="3 4">XJ-54</strain>
    </source>
</reference>
<feature type="compositionally biased region" description="Low complexity" evidence="1">
    <location>
        <begin position="160"/>
        <end position="226"/>
    </location>
</feature>
<dbReference type="HOGENOM" id="CLU_1041654_0_0_11"/>
<feature type="transmembrane region" description="Helical" evidence="2">
    <location>
        <begin position="96"/>
        <end position="115"/>
    </location>
</feature>
<dbReference type="RefSeq" id="WP_006237904.1">
    <property type="nucleotide sequence ID" value="NZ_JH636049.1"/>
</dbReference>
<dbReference type="OrthoDB" id="3698541at2"/>